<dbReference type="Pfam" id="PF01381">
    <property type="entry name" value="HTH_3"/>
    <property type="match status" value="1"/>
</dbReference>
<protein>
    <submittedName>
        <fullName evidence="4">Helix-turn-helix domain-containing protein</fullName>
    </submittedName>
</protein>
<evidence type="ECO:0000313" key="5">
    <source>
        <dbReference type="Proteomes" id="UP001243009"/>
    </source>
</evidence>
<organism evidence="4 5">
    <name type="scientific">Paracraurococcus lichenis</name>
    <dbReference type="NCBI Taxonomy" id="3064888"/>
    <lineage>
        <taxon>Bacteria</taxon>
        <taxon>Pseudomonadati</taxon>
        <taxon>Pseudomonadota</taxon>
        <taxon>Alphaproteobacteria</taxon>
        <taxon>Acetobacterales</taxon>
        <taxon>Roseomonadaceae</taxon>
        <taxon>Paracraurococcus</taxon>
    </lineage>
</organism>
<dbReference type="InterPro" id="IPR010982">
    <property type="entry name" value="Lambda_DNA-bd_dom_sf"/>
</dbReference>
<evidence type="ECO:0000313" key="4">
    <source>
        <dbReference type="EMBL" id="MDO9713246.1"/>
    </source>
</evidence>
<dbReference type="SMART" id="SM00530">
    <property type="entry name" value="HTH_XRE"/>
    <property type="match status" value="1"/>
</dbReference>
<evidence type="ECO:0000256" key="2">
    <source>
        <dbReference type="SAM" id="MobiDB-lite"/>
    </source>
</evidence>
<feature type="region of interest" description="Disordered" evidence="2">
    <location>
        <begin position="1"/>
        <end position="45"/>
    </location>
</feature>
<evidence type="ECO:0000259" key="3">
    <source>
        <dbReference type="PROSITE" id="PS50943"/>
    </source>
</evidence>
<reference evidence="4 5" key="1">
    <citation type="submission" date="2023-08" db="EMBL/GenBank/DDBJ databases">
        <title>The draft genome sequence of Paracraurococcus sp. LOR1-02.</title>
        <authorList>
            <person name="Kingkaew E."/>
            <person name="Tanasupawat S."/>
        </authorList>
    </citation>
    <scope>NUCLEOTIDE SEQUENCE [LARGE SCALE GENOMIC DNA]</scope>
    <source>
        <strain evidence="4 5">LOR1-02</strain>
    </source>
</reference>
<keyword evidence="5" id="KW-1185">Reference proteome</keyword>
<feature type="domain" description="HTH cro/C1-type" evidence="3">
    <location>
        <begin position="54"/>
        <end position="108"/>
    </location>
</feature>
<dbReference type="RefSeq" id="WP_305108105.1">
    <property type="nucleotide sequence ID" value="NZ_JAUTWS010000078.1"/>
</dbReference>
<dbReference type="PANTHER" id="PTHR46797">
    <property type="entry name" value="HTH-TYPE TRANSCRIPTIONAL REGULATOR"/>
    <property type="match status" value="1"/>
</dbReference>
<sequence>MTQRRHSDRIKKGASADDAVTPPSVSIAPDQNQAAQKKGAAEVPPKQYGFGTNLIRLRKAAGLTQDELAAKSGISQSNISSLEHGTLDPRLSTVLALAKALKVPPLILLPGWDHTPDE</sequence>
<dbReference type="Proteomes" id="UP001243009">
    <property type="component" value="Unassembled WGS sequence"/>
</dbReference>
<dbReference type="SUPFAM" id="SSF47413">
    <property type="entry name" value="lambda repressor-like DNA-binding domains"/>
    <property type="match status" value="1"/>
</dbReference>
<keyword evidence="1" id="KW-0238">DNA-binding</keyword>
<dbReference type="InterPro" id="IPR050807">
    <property type="entry name" value="TransReg_Diox_bact_type"/>
</dbReference>
<dbReference type="PANTHER" id="PTHR46797:SF1">
    <property type="entry name" value="METHYLPHOSPHONATE SYNTHASE"/>
    <property type="match status" value="1"/>
</dbReference>
<comment type="caution">
    <text evidence="4">The sequence shown here is derived from an EMBL/GenBank/DDBJ whole genome shotgun (WGS) entry which is preliminary data.</text>
</comment>
<dbReference type="InterPro" id="IPR001387">
    <property type="entry name" value="Cro/C1-type_HTH"/>
</dbReference>
<name>A0ABT9EAL6_9PROT</name>
<gene>
    <name evidence="4" type="ORF">Q7A36_33270</name>
</gene>
<accession>A0ABT9EAL6</accession>
<dbReference type="Gene3D" id="1.10.260.40">
    <property type="entry name" value="lambda repressor-like DNA-binding domains"/>
    <property type="match status" value="1"/>
</dbReference>
<dbReference type="EMBL" id="JAUTWS010000078">
    <property type="protein sequence ID" value="MDO9713246.1"/>
    <property type="molecule type" value="Genomic_DNA"/>
</dbReference>
<proteinExistence type="predicted"/>
<evidence type="ECO:0000256" key="1">
    <source>
        <dbReference type="ARBA" id="ARBA00023125"/>
    </source>
</evidence>
<dbReference type="CDD" id="cd00093">
    <property type="entry name" value="HTH_XRE"/>
    <property type="match status" value="1"/>
</dbReference>
<dbReference type="PROSITE" id="PS50943">
    <property type="entry name" value="HTH_CROC1"/>
    <property type="match status" value="1"/>
</dbReference>